<accession>A0A6C0AGD7</accession>
<reference evidence="1" key="1">
    <citation type="journal article" date="2020" name="Nature">
        <title>Giant virus diversity and host interactions through global metagenomics.</title>
        <authorList>
            <person name="Schulz F."/>
            <person name="Roux S."/>
            <person name="Paez-Espino D."/>
            <person name="Jungbluth S."/>
            <person name="Walsh D.A."/>
            <person name="Denef V.J."/>
            <person name="McMahon K.D."/>
            <person name="Konstantinidis K.T."/>
            <person name="Eloe-Fadrosh E.A."/>
            <person name="Kyrpides N.C."/>
            <person name="Woyke T."/>
        </authorList>
    </citation>
    <scope>NUCLEOTIDE SEQUENCE</scope>
    <source>
        <strain evidence="1">GVMAG-S-1021933-23</strain>
    </source>
</reference>
<sequence length="129" mass="15314">MNKKVSEEDKVINYLKNNEVLYNSIRASLFLKNIEKMPKNLTELTKIIIKVINNFFEDLNVKIIKKDNYLKVLKISGKFMHETLGYNNLGFGVFKYSFYLFIDSFIKDKNIKYKGIDKKGTVELFFYEE</sequence>
<dbReference type="EMBL" id="MN740597">
    <property type="protein sequence ID" value="QHS78401.1"/>
    <property type="molecule type" value="Genomic_DNA"/>
</dbReference>
<protein>
    <submittedName>
        <fullName evidence="1">Uncharacterized protein</fullName>
    </submittedName>
</protein>
<evidence type="ECO:0000313" key="1">
    <source>
        <dbReference type="EMBL" id="QHS78401.1"/>
    </source>
</evidence>
<proteinExistence type="predicted"/>
<organism evidence="1">
    <name type="scientific">viral metagenome</name>
    <dbReference type="NCBI Taxonomy" id="1070528"/>
    <lineage>
        <taxon>unclassified sequences</taxon>
        <taxon>metagenomes</taxon>
        <taxon>organismal metagenomes</taxon>
    </lineage>
</organism>
<name>A0A6C0AGD7_9ZZZZ</name>
<dbReference type="AlphaFoldDB" id="A0A6C0AGD7"/>